<dbReference type="EMBL" id="SPRW01000013">
    <property type="protein sequence ID" value="TIC67213.1"/>
    <property type="molecule type" value="Genomic_DNA"/>
</dbReference>
<evidence type="ECO:0000313" key="2">
    <source>
        <dbReference type="EMBL" id="TIB81866.1"/>
    </source>
</evidence>
<comment type="caution">
    <text evidence="2">The sequence shown here is derived from an EMBL/GenBank/DDBJ whole genome shotgun (WGS) entry which is preliminary data.</text>
</comment>
<organism evidence="2 8">
    <name type="scientific">Wallemia mellicola</name>
    <dbReference type="NCBI Taxonomy" id="1708541"/>
    <lineage>
        <taxon>Eukaryota</taxon>
        <taxon>Fungi</taxon>
        <taxon>Dikarya</taxon>
        <taxon>Basidiomycota</taxon>
        <taxon>Wallemiomycotina</taxon>
        <taxon>Wallemiomycetes</taxon>
        <taxon>Wallemiales</taxon>
        <taxon>Wallemiaceae</taxon>
        <taxon>Wallemia</taxon>
    </lineage>
</organism>
<evidence type="ECO:0000256" key="1">
    <source>
        <dbReference type="SAM" id="MobiDB-lite"/>
    </source>
</evidence>
<dbReference type="EMBL" id="SPRV01000013">
    <property type="protein sequence ID" value="TIC68326.1"/>
    <property type="molecule type" value="Genomic_DNA"/>
</dbReference>
<evidence type="ECO:0000313" key="5">
    <source>
        <dbReference type="EMBL" id="TIC68326.1"/>
    </source>
</evidence>
<dbReference type="OrthoDB" id="10496107at2759"/>
<dbReference type="Proteomes" id="UP000310685">
    <property type="component" value="Unassembled WGS sequence"/>
</dbReference>
<accession>A0A4T0LZ83</accession>
<protein>
    <submittedName>
        <fullName evidence="2">Uncharacterized protein</fullName>
    </submittedName>
</protein>
<dbReference type="Proteomes" id="UP000309601">
    <property type="component" value="Unassembled WGS sequence"/>
</dbReference>
<proteinExistence type="predicted"/>
<evidence type="ECO:0000313" key="6">
    <source>
        <dbReference type="Proteomes" id="UP000305362"/>
    </source>
</evidence>
<gene>
    <name evidence="3" type="ORF">E3Q01_01495</name>
    <name evidence="4" type="ORF">E3Q02_01571</name>
    <name evidence="5" type="ORF">E3Q03_01630</name>
    <name evidence="2" type="ORF">E3Q22_00543</name>
</gene>
<dbReference type="AlphaFoldDB" id="A0A4T0LZ83"/>
<dbReference type="EMBL" id="SPRC01000004">
    <property type="protein sequence ID" value="TIB81866.1"/>
    <property type="molecule type" value="Genomic_DNA"/>
</dbReference>
<evidence type="ECO:0000313" key="7">
    <source>
        <dbReference type="Proteomes" id="UP000309601"/>
    </source>
</evidence>
<feature type="compositionally biased region" description="Low complexity" evidence="1">
    <location>
        <begin position="61"/>
        <end position="79"/>
    </location>
</feature>
<evidence type="ECO:0000313" key="4">
    <source>
        <dbReference type="EMBL" id="TIC67213.1"/>
    </source>
</evidence>
<dbReference type="Proteomes" id="UP000310708">
    <property type="component" value="Unassembled WGS sequence"/>
</dbReference>
<evidence type="ECO:0000313" key="8">
    <source>
        <dbReference type="Proteomes" id="UP000310685"/>
    </source>
</evidence>
<sequence>MINPRNLLTSHSRHSSRLDDLLDDDPFGCSVDFPSPPPRDDGPLRRQLSRGIRQSLQVNTPPSLTYSSSEASESRSPSPTGSAFSLGESTYSLNDHRDYRPMTPPRLSSLDYNTRPQKQQKQLLSPVKLTTETRRPQSPTKQKFASVSKSLLTFISINM</sequence>
<evidence type="ECO:0000313" key="9">
    <source>
        <dbReference type="Proteomes" id="UP000310708"/>
    </source>
</evidence>
<feature type="compositionally biased region" description="Polar residues" evidence="1">
    <location>
        <begin position="80"/>
        <end position="93"/>
    </location>
</feature>
<reference evidence="6 7" key="1">
    <citation type="submission" date="2019-03" db="EMBL/GenBank/DDBJ databases">
        <title>Sequencing 25 genomes of Wallemia mellicola.</title>
        <authorList>
            <person name="Gostincar C."/>
        </authorList>
    </citation>
    <scope>NUCLEOTIDE SEQUENCE [LARGE SCALE GENOMIC DNA]</scope>
    <source>
        <strain evidence="4 7">EXF-1274</strain>
        <strain evidence="5 6">EXF-1277</strain>
        <strain evidence="2 8">EXF-6152</strain>
        <strain evidence="3 9">EXF-757</strain>
    </source>
</reference>
<name>A0A4T0LZ83_9BASI</name>
<evidence type="ECO:0000313" key="3">
    <source>
        <dbReference type="EMBL" id="TIC66833.1"/>
    </source>
</evidence>
<dbReference type="EMBL" id="SPRX01000014">
    <property type="protein sequence ID" value="TIC66833.1"/>
    <property type="molecule type" value="Genomic_DNA"/>
</dbReference>
<feature type="compositionally biased region" description="Polar residues" evidence="1">
    <location>
        <begin position="110"/>
        <end position="123"/>
    </location>
</feature>
<dbReference type="Proteomes" id="UP000305362">
    <property type="component" value="Unassembled WGS sequence"/>
</dbReference>
<feature type="region of interest" description="Disordered" evidence="1">
    <location>
        <begin position="1"/>
        <end position="144"/>
    </location>
</feature>